<accession>A0A521CNF2</accession>
<name>A0A521CNF2_9BACT</name>
<dbReference type="AlphaFoldDB" id="A0A521CNF2"/>
<sequence length="216" mass="24418">MRTEEAIRNRRTHKMKGDAGNPLPITKGKEFRQTMEELIALAGRAPFHYTSEENLRSKELEGAEPWRFHALECTTCRSLLKDFNEDRPIKCSDGIKQMLAVADGLILTTWLPEGSSKLDRKYYPNIKNMEHIAATGAAIQNLLLAATSRGIANYWSSGGCFRKPKMMQYLGIPEHEILLGALFLFPETDREDVIVKPGKNTDQRGAPSAWANWIKK</sequence>
<reference evidence="3 4" key="1">
    <citation type="submission" date="2017-05" db="EMBL/GenBank/DDBJ databases">
        <authorList>
            <person name="Varghese N."/>
            <person name="Submissions S."/>
        </authorList>
    </citation>
    <scope>NUCLEOTIDE SEQUENCE [LARGE SCALE GENOMIC DNA]</scope>
    <source>
        <strain evidence="3 4">DSM 21985</strain>
    </source>
</reference>
<dbReference type="PANTHER" id="PTHR43821">
    <property type="entry name" value="NAD(P)H NITROREDUCTASE YDJA-RELATED"/>
    <property type="match status" value="1"/>
</dbReference>
<dbReference type="OrthoDB" id="9804207at2"/>
<feature type="region of interest" description="Disordered" evidence="1">
    <location>
        <begin position="1"/>
        <end position="23"/>
    </location>
</feature>
<dbReference type="EMBL" id="FXTP01000006">
    <property type="protein sequence ID" value="SMO60972.1"/>
    <property type="molecule type" value="Genomic_DNA"/>
</dbReference>
<gene>
    <name evidence="3" type="ORF">SAMN06265219_10625</name>
</gene>
<protein>
    <submittedName>
        <fullName evidence="3">Nitroreductase</fullName>
    </submittedName>
</protein>
<evidence type="ECO:0000256" key="1">
    <source>
        <dbReference type="SAM" id="MobiDB-lite"/>
    </source>
</evidence>
<feature type="domain" description="Nitroreductase" evidence="2">
    <location>
        <begin position="93"/>
        <end position="179"/>
    </location>
</feature>
<evidence type="ECO:0000259" key="2">
    <source>
        <dbReference type="Pfam" id="PF00881"/>
    </source>
</evidence>
<evidence type="ECO:0000313" key="3">
    <source>
        <dbReference type="EMBL" id="SMO60972.1"/>
    </source>
</evidence>
<dbReference type="InterPro" id="IPR029479">
    <property type="entry name" value="Nitroreductase"/>
</dbReference>
<dbReference type="Gene3D" id="3.40.109.10">
    <property type="entry name" value="NADH Oxidase"/>
    <property type="match status" value="1"/>
</dbReference>
<keyword evidence="4" id="KW-1185">Reference proteome</keyword>
<dbReference type="InterPro" id="IPR052530">
    <property type="entry name" value="NAD(P)H_nitroreductase"/>
</dbReference>
<organism evidence="3 4">
    <name type="scientific">Gracilimonas mengyeensis</name>
    <dbReference type="NCBI Taxonomy" id="1302730"/>
    <lineage>
        <taxon>Bacteria</taxon>
        <taxon>Pseudomonadati</taxon>
        <taxon>Balneolota</taxon>
        <taxon>Balneolia</taxon>
        <taxon>Balneolales</taxon>
        <taxon>Balneolaceae</taxon>
        <taxon>Gracilimonas</taxon>
    </lineage>
</organism>
<dbReference type="RefSeq" id="WP_142454061.1">
    <property type="nucleotide sequence ID" value="NZ_FXTP01000006.1"/>
</dbReference>
<dbReference type="SUPFAM" id="SSF55469">
    <property type="entry name" value="FMN-dependent nitroreductase-like"/>
    <property type="match status" value="1"/>
</dbReference>
<dbReference type="GO" id="GO:0016491">
    <property type="term" value="F:oxidoreductase activity"/>
    <property type="evidence" value="ECO:0007669"/>
    <property type="project" value="InterPro"/>
</dbReference>
<dbReference type="PANTHER" id="PTHR43821:SF1">
    <property type="entry name" value="NAD(P)H NITROREDUCTASE YDJA-RELATED"/>
    <property type="match status" value="1"/>
</dbReference>
<dbReference type="InterPro" id="IPR000415">
    <property type="entry name" value="Nitroreductase-like"/>
</dbReference>
<proteinExistence type="predicted"/>
<evidence type="ECO:0000313" key="4">
    <source>
        <dbReference type="Proteomes" id="UP000317557"/>
    </source>
</evidence>
<dbReference type="Proteomes" id="UP000317557">
    <property type="component" value="Unassembled WGS sequence"/>
</dbReference>
<dbReference type="Pfam" id="PF00881">
    <property type="entry name" value="Nitroreductase"/>
    <property type="match status" value="1"/>
</dbReference>